<reference evidence="2 3" key="1">
    <citation type="journal article" date="2016" name="Mol. Biol. Evol.">
        <title>Comparative Genomics of Early-Diverging Mushroom-Forming Fungi Provides Insights into the Origins of Lignocellulose Decay Capabilities.</title>
        <authorList>
            <person name="Nagy L.G."/>
            <person name="Riley R."/>
            <person name="Tritt A."/>
            <person name="Adam C."/>
            <person name="Daum C."/>
            <person name="Floudas D."/>
            <person name="Sun H."/>
            <person name="Yadav J.S."/>
            <person name="Pangilinan J."/>
            <person name="Larsson K.H."/>
            <person name="Matsuura K."/>
            <person name="Barry K."/>
            <person name="Labutti K."/>
            <person name="Kuo R."/>
            <person name="Ohm R.A."/>
            <person name="Bhattacharya S.S."/>
            <person name="Shirouzu T."/>
            <person name="Yoshinaga Y."/>
            <person name="Martin F.M."/>
            <person name="Grigoriev I.V."/>
            <person name="Hibbett D.S."/>
        </authorList>
    </citation>
    <scope>NUCLEOTIDE SEQUENCE [LARGE SCALE GENOMIC DNA]</scope>
    <source>
        <strain evidence="2 3">HHB12029</strain>
    </source>
</reference>
<proteinExistence type="predicted"/>
<evidence type="ECO:0000313" key="2">
    <source>
        <dbReference type="EMBL" id="KZW03419.1"/>
    </source>
</evidence>
<evidence type="ECO:0000313" key="3">
    <source>
        <dbReference type="Proteomes" id="UP000077266"/>
    </source>
</evidence>
<dbReference type="Proteomes" id="UP000077266">
    <property type="component" value="Unassembled WGS sequence"/>
</dbReference>
<accession>A0A165QCT0</accession>
<sequence length="66" mass="7283">MVTEWNSSAQLQTMSGGERVPAYLTMYAPPNHPPPGRIPQAPVYNQEPSAQSFSRGQSAYGYGYDF</sequence>
<gene>
    <name evidence="2" type="ORF">EXIGLDRAFT_721676</name>
</gene>
<name>A0A165QCT0_EXIGL</name>
<organism evidence="2 3">
    <name type="scientific">Exidia glandulosa HHB12029</name>
    <dbReference type="NCBI Taxonomy" id="1314781"/>
    <lineage>
        <taxon>Eukaryota</taxon>
        <taxon>Fungi</taxon>
        <taxon>Dikarya</taxon>
        <taxon>Basidiomycota</taxon>
        <taxon>Agaricomycotina</taxon>
        <taxon>Agaricomycetes</taxon>
        <taxon>Auriculariales</taxon>
        <taxon>Exidiaceae</taxon>
        <taxon>Exidia</taxon>
    </lineage>
</organism>
<dbReference type="EMBL" id="KV425883">
    <property type="protein sequence ID" value="KZW03419.1"/>
    <property type="molecule type" value="Genomic_DNA"/>
</dbReference>
<dbReference type="InParanoid" id="A0A165QCT0"/>
<evidence type="ECO:0000256" key="1">
    <source>
        <dbReference type="SAM" id="MobiDB-lite"/>
    </source>
</evidence>
<protein>
    <submittedName>
        <fullName evidence="2">Uncharacterized protein</fullName>
    </submittedName>
</protein>
<feature type="region of interest" description="Disordered" evidence="1">
    <location>
        <begin position="24"/>
        <end position="66"/>
    </location>
</feature>
<feature type="compositionally biased region" description="Polar residues" evidence="1">
    <location>
        <begin position="46"/>
        <end position="57"/>
    </location>
</feature>
<dbReference type="AlphaFoldDB" id="A0A165QCT0"/>
<keyword evidence="3" id="KW-1185">Reference proteome</keyword>